<reference evidence="3" key="1">
    <citation type="journal article" date="2019" name="Int. J. Syst. Evol. Microbiol.">
        <title>The Global Catalogue of Microorganisms (GCM) 10K type strain sequencing project: providing services to taxonomists for standard genome sequencing and annotation.</title>
        <authorList>
            <consortium name="The Broad Institute Genomics Platform"/>
            <consortium name="The Broad Institute Genome Sequencing Center for Infectious Disease"/>
            <person name="Wu L."/>
            <person name="Ma J."/>
        </authorList>
    </citation>
    <scope>NUCLEOTIDE SEQUENCE [LARGE SCALE GENOMIC DNA]</scope>
    <source>
        <strain evidence="3">CGMCC 1.15928</strain>
    </source>
</reference>
<dbReference type="RefSeq" id="WP_143434588.1">
    <property type="nucleotide sequence ID" value="NZ_BMKF01000001.1"/>
</dbReference>
<evidence type="ECO:0000313" key="3">
    <source>
        <dbReference type="Proteomes" id="UP000628854"/>
    </source>
</evidence>
<keyword evidence="3" id="KW-1185">Reference proteome</keyword>
<organism evidence="2 3">
    <name type="scientific">Henriciella pelagia</name>
    <dbReference type="NCBI Taxonomy" id="1977912"/>
    <lineage>
        <taxon>Bacteria</taxon>
        <taxon>Pseudomonadati</taxon>
        <taxon>Pseudomonadota</taxon>
        <taxon>Alphaproteobacteria</taxon>
        <taxon>Hyphomonadales</taxon>
        <taxon>Hyphomonadaceae</taxon>
        <taxon>Henriciella</taxon>
    </lineage>
</organism>
<accession>A0ABQ1J586</accession>
<protein>
    <submittedName>
        <fullName evidence="2">Uncharacterized protein</fullName>
    </submittedName>
</protein>
<dbReference type="PROSITE" id="PS51257">
    <property type="entry name" value="PROKAR_LIPOPROTEIN"/>
    <property type="match status" value="1"/>
</dbReference>
<feature type="chain" id="PRO_5046966971" evidence="1">
    <location>
        <begin position="29"/>
        <end position="127"/>
    </location>
</feature>
<keyword evidence="1" id="KW-0732">Signal</keyword>
<dbReference type="Proteomes" id="UP000628854">
    <property type="component" value="Unassembled WGS sequence"/>
</dbReference>
<feature type="signal peptide" evidence="1">
    <location>
        <begin position="1"/>
        <end position="28"/>
    </location>
</feature>
<gene>
    <name evidence="2" type="ORF">GCM10011503_03360</name>
</gene>
<comment type="caution">
    <text evidence="2">The sequence shown here is derived from an EMBL/GenBank/DDBJ whole genome shotgun (WGS) entry which is preliminary data.</text>
</comment>
<dbReference type="EMBL" id="BMKF01000001">
    <property type="protein sequence ID" value="GGB58270.1"/>
    <property type="molecule type" value="Genomic_DNA"/>
</dbReference>
<sequence>MKHVLILRSGTIVALSVVAATASMPAQAAASCYSQGKALKAQQAEAVELKAERDELVVTVEDAGDNWEDIEALRNFSAENAAAADAAKTRYDTLKAELHTLEADLQSKVSTLNEGVAAYNRSCVKKN</sequence>
<proteinExistence type="predicted"/>
<name>A0ABQ1J586_9PROT</name>
<evidence type="ECO:0000313" key="2">
    <source>
        <dbReference type="EMBL" id="GGB58270.1"/>
    </source>
</evidence>
<evidence type="ECO:0000256" key="1">
    <source>
        <dbReference type="SAM" id="SignalP"/>
    </source>
</evidence>